<evidence type="ECO:0000313" key="2">
    <source>
        <dbReference type="EMBL" id="KAF2024449.1"/>
    </source>
</evidence>
<dbReference type="PANTHER" id="PTHR10622:SF13">
    <property type="entry name" value="NACHT DOMAIN-CONTAINING PROTEIN"/>
    <property type="match status" value="1"/>
</dbReference>
<dbReference type="EMBL" id="ML978295">
    <property type="protein sequence ID" value="KAF2024449.1"/>
    <property type="molecule type" value="Genomic_DNA"/>
</dbReference>
<dbReference type="InterPro" id="IPR010730">
    <property type="entry name" value="HET"/>
</dbReference>
<gene>
    <name evidence="2" type="ORF">EK21DRAFT_78719</name>
</gene>
<dbReference type="OrthoDB" id="674604at2759"/>
<feature type="domain" description="Heterokaryon incompatibility" evidence="1">
    <location>
        <begin position="28"/>
        <end position="120"/>
    </location>
</feature>
<evidence type="ECO:0000313" key="3">
    <source>
        <dbReference type="Proteomes" id="UP000799777"/>
    </source>
</evidence>
<evidence type="ECO:0000259" key="1">
    <source>
        <dbReference type="Pfam" id="PF06985"/>
    </source>
</evidence>
<proteinExistence type="predicted"/>
<dbReference type="PANTHER" id="PTHR10622">
    <property type="entry name" value="HET DOMAIN-CONTAINING PROTEIN"/>
    <property type="match status" value="1"/>
</dbReference>
<dbReference type="Pfam" id="PF06985">
    <property type="entry name" value="HET"/>
    <property type="match status" value="1"/>
</dbReference>
<protein>
    <submittedName>
        <fullName evidence="2">HET-domain-containing protein</fullName>
    </submittedName>
</protein>
<sequence length="408" mass="47170">MRLLRLDYSTRKWILEDFPPGERRIPLYATLSHTWGRDEDEVKFDDVIDGQRDFSDTGKAGYDKLRFCQGRVEEDGLRYFWIDTCCINKSDSSERQISLASMFYWYRRASRCYVYLADVSVGDGNDGASYEWEKAFSKSRWFKRGWTLQELLAPSHILFFSKEGRLLGSKEDLASTIGSMTKLPGSALRGLEMSRFSKEQRLSWAKGRVTKVPEDTAYCLIGIFEVELPVLYAEGAYDQRRAAAMARLNAAITDKKIGAGKAEDVVRIGGASWSDLSTLNGKHLRRLDLDLEEYCQWLLVDFPKKYEPAFGHAEAVKELSQIAGERMKALLANHNVRYNDLSDQGVTTTSWKQPWKRYRDKTATDQDRVQGLVENRWYWMNKNESSYTGTTAFRTLQDLMIWRGKWQK</sequence>
<keyword evidence="3" id="KW-1185">Reference proteome</keyword>
<dbReference type="Proteomes" id="UP000799777">
    <property type="component" value="Unassembled WGS sequence"/>
</dbReference>
<comment type="caution">
    <text evidence="2">The sequence shown here is derived from an EMBL/GenBank/DDBJ whole genome shotgun (WGS) entry which is preliminary data.</text>
</comment>
<dbReference type="AlphaFoldDB" id="A0A9P4LHS9"/>
<accession>A0A9P4LHS9</accession>
<name>A0A9P4LHS9_9PLEO</name>
<organism evidence="2 3">
    <name type="scientific">Setomelanomma holmii</name>
    <dbReference type="NCBI Taxonomy" id="210430"/>
    <lineage>
        <taxon>Eukaryota</taxon>
        <taxon>Fungi</taxon>
        <taxon>Dikarya</taxon>
        <taxon>Ascomycota</taxon>
        <taxon>Pezizomycotina</taxon>
        <taxon>Dothideomycetes</taxon>
        <taxon>Pleosporomycetidae</taxon>
        <taxon>Pleosporales</taxon>
        <taxon>Pleosporineae</taxon>
        <taxon>Phaeosphaeriaceae</taxon>
        <taxon>Setomelanomma</taxon>
    </lineage>
</organism>
<reference evidence="2" key="1">
    <citation type="journal article" date="2020" name="Stud. Mycol.">
        <title>101 Dothideomycetes genomes: a test case for predicting lifestyles and emergence of pathogens.</title>
        <authorList>
            <person name="Haridas S."/>
            <person name="Albert R."/>
            <person name="Binder M."/>
            <person name="Bloem J."/>
            <person name="Labutti K."/>
            <person name="Salamov A."/>
            <person name="Andreopoulos B."/>
            <person name="Baker S."/>
            <person name="Barry K."/>
            <person name="Bills G."/>
            <person name="Bluhm B."/>
            <person name="Cannon C."/>
            <person name="Castanera R."/>
            <person name="Culley D."/>
            <person name="Daum C."/>
            <person name="Ezra D."/>
            <person name="Gonzalez J."/>
            <person name="Henrissat B."/>
            <person name="Kuo A."/>
            <person name="Liang C."/>
            <person name="Lipzen A."/>
            <person name="Lutzoni F."/>
            <person name="Magnuson J."/>
            <person name="Mondo S."/>
            <person name="Nolan M."/>
            <person name="Ohm R."/>
            <person name="Pangilinan J."/>
            <person name="Park H.-J."/>
            <person name="Ramirez L."/>
            <person name="Alfaro M."/>
            <person name="Sun H."/>
            <person name="Tritt A."/>
            <person name="Yoshinaga Y."/>
            <person name="Zwiers L.-H."/>
            <person name="Turgeon B."/>
            <person name="Goodwin S."/>
            <person name="Spatafora J."/>
            <person name="Crous P."/>
            <person name="Grigoriev I."/>
        </authorList>
    </citation>
    <scope>NUCLEOTIDE SEQUENCE</scope>
    <source>
        <strain evidence="2">CBS 110217</strain>
    </source>
</reference>